<protein>
    <submittedName>
        <fullName evidence="1">Uncharacterized protein</fullName>
    </submittedName>
</protein>
<geneLocation type="plasmid" evidence="1">
    <name>pRg502a</name>
</geneLocation>
<keyword evidence="2" id="KW-1185">Reference proteome</keyword>
<dbReference type="HOGENOM" id="CLU_448961_0_0_5"/>
<organism evidence="1 2">
    <name type="scientific">Rhizobium grahamii CCGE 502</name>
    <dbReference type="NCBI Taxonomy" id="990285"/>
    <lineage>
        <taxon>Bacteria</taxon>
        <taxon>Pseudomonadati</taxon>
        <taxon>Pseudomonadota</taxon>
        <taxon>Alphaproteobacteria</taxon>
        <taxon>Hyphomicrobiales</taxon>
        <taxon>Rhizobiaceae</taxon>
        <taxon>Rhizobium/Agrobacterium group</taxon>
        <taxon>Rhizobium</taxon>
    </lineage>
</organism>
<keyword evidence="1" id="KW-0614">Plasmid</keyword>
<name>S3H536_9HYPH</name>
<comment type="caution">
    <text evidence="1">The sequence shown here is derived from an EMBL/GenBank/DDBJ whole genome shotgun (WGS) entry which is preliminary data.</text>
</comment>
<reference evidence="1 2" key="1">
    <citation type="journal article" date="2012" name="J. Bacteriol.">
        <title>Genome sequence of Rhizobium grahamii CCGE502, a broad-host-range symbiont with low nodulation competitiveness in Phaseolus vulgaris.</title>
        <authorList>
            <person name="Althabegoiti M.J."/>
            <person name="Lozano L."/>
            <person name="Torres-Tejerizo G."/>
            <person name="Ormeno-Orrillo E."/>
            <person name="Rogel M.A."/>
            <person name="Gonzalez V."/>
            <person name="Martinez-Romero E."/>
        </authorList>
    </citation>
    <scope>NUCLEOTIDE SEQUENCE [LARGE SCALE GENOMIC DNA]</scope>
    <source>
        <strain evidence="1 2">CCGE 502</strain>
        <plasmid evidence="1">pRg502a</plasmid>
    </source>
</reference>
<evidence type="ECO:0000313" key="2">
    <source>
        <dbReference type="Proteomes" id="UP000014411"/>
    </source>
</evidence>
<evidence type="ECO:0000313" key="1">
    <source>
        <dbReference type="EMBL" id="EPE93844.1"/>
    </source>
</evidence>
<dbReference type="EMBL" id="AEYE02000038">
    <property type="protein sequence ID" value="EPE93844.1"/>
    <property type="molecule type" value="Genomic_DNA"/>
</dbReference>
<gene>
    <name evidence="1" type="ORF">RGCCGE502_33681</name>
</gene>
<sequence>MAQKGQTQELDLIANQVTGLQSTLGAQTAALAQRLSDKLRIECLSLPALPANASAQEVRAQRAQVMTCRREAVALASVWSRDAISLEAVDGASLIGALGKAPTNSLWDSPSRWFGSLQSLRDPGAAFVLPNPNTWLAGTAFYLSLAENFPQFPRDIAAADLQVLVADGDRLQNFYRNALTNNQHLDLSLLWRLLQNYQNAAVAFLHEMATQPLADLGLGTSDHPLPEEVPHAALLEASANMGQSNASSCGTVASASYGTFGASASFRSIQSSAINCHPEEIANRGDIHDGPGAHFALVDAALGMCPGKNPNYTTQNPNNPPYAKKMASIISNLAQAIHLDNSILPFVPRVALWLEKLGGGQTKSHACFEKYDVDFSASDPSWRTFNGTYDFVLDIYLDVVDAKGKPVGTFLVSQVSGHQTTTFPWCTRGDWPSGNLKAMWEGGNYCGTKMPGIRGGFRDVFNKLPNTLEISTNIVSLVRLCDATRLARVRDLDEKTRIGTPGLRFNELQASYQILQFFTEVGARPEYSRTLQMLHEPVKFVTPERLRGAIFDGVTTVAMESLITTKIGTIRAQASRDGQTAVASPVKTPMDDNLAALKLLSQVLQVTQ</sequence>
<accession>S3H536</accession>
<dbReference type="Proteomes" id="UP000014411">
    <property type="component" value="Unassembled WGS sequence"/>
</dbReference>
<proteinExistence type="predicted"/>
<dbReference type="AlphaFoldDB" id="S3H536"/>
<dbReference type="RefSeq" id="WP_016558614.1">
    <property type="nucleotide sequence ID" value="NZ_AEYE02000038.1"/>
</dbReference>